<dbReference type="RefSeq" id="WP_139800144.1">
    <property type="nucleotide sequence ID" value="NZ_CTEC01000003.1"/>
</dbReference>
<keyword evidence="2" id="KW-1185">Reference proteome</keyword>
<reference evidence="2" key="1">
    <citation type="submission" date="2015-03" db="EMBL/GenBank/DDBJ databases">
        <authorList>
            <person name="Urmite Genomes"/>
        </authorList>
    </citation>
    <scope>NUCLEOTIDE SEQUENCE [LARGE SCALE GENOMIC DNA]</scope>
    <source>
        <strain evidence="2">CSUR P1344</strain>
    </source>
</reference>
<dbReference type="Proteomes" id="UP000199601">
    <property type="component" value="Unassembled WGS sequence"/>
</dbReference>
<evidence type="ECO:0000313" key="1">
    <source>
        <dbReference type="EMBL" id="CQD23313.1"/>
    </source>
</evidence>
<gene>
    <name evidence="1" type="ORF">BN000_05809</name>
</gene>
<dbReference type="AlphaFoldDB" id="A0A0U1DV87"/>
<evidence type="ECO:0000313" key="2">
    <source>
        <dbReference type="Proteomes" id="UP000199601"/>
    </source>
</evidence>
<dbReference type="EMBL" id="CTEC01000003">
    <property type="protein sequence ID" value="CQD23313.1"/>
    <property type="molecule type" value="Genomic_DNA"/>
</dbReference>
<sequence>MPATLHLNLNAIRDIAWDIANVAGTIAVYSFRLRIPLNAPATDTTSLQLCRRLNDSALHLAYVAEQAADELARAMEAVLAYAYNGATLARRTELALIGLAVDAPTPLIGVSTERTSRTVATSAMPALPQDDDGILSEAVLLSGGLDAIAHQPVETAQLRAASATLHDCARRLRASVSSGDRPAATFDHFGGWVDSDFASGLDRLDRAITSWSVTYAKARDEVQGPANIYRRWLVAAAASADQDRSEVGAAAVRACAALHEYSATPIGAVACAAPPRVGHPLP</sequence>
<accession>A0A0U1DV87</accession>
<name>A0A0U1DV87_9MYCO</name>
<proteinExistence type="predicted"/>
<protein>
    <submittedName>
        <fullName evidence="1">Uncharacterized protein</fullName>
    </submittedName>
</protein>
<organism evidence="1 2">
    <name type="scientific">Mycobacterium europaeum</name>
    <dbReference type="NCBI Taxonomy" id="761804"/>
    <lineage>
        <taxon>Bacteria</taxon>
        <taxon>Bacillati</taxon>
        <taxon>Actinomycetota</taxon>
        <taxon>Actinomycetes</taxon>
        <taxon>Mycobacteriales</taxon>
        <taxon>Mycobacteriaceae</taxon>
        <taxon>Mycobacterium</taxon>
        <taxon>Mycobacterium simiae complex</taxon>
    </lineage>
</organism>